<keyword evidence="1 2" id="KW-0129">CBS domain</keyword>
<evidence type="ECO:0000259" key="3">
    <source>
        <dbReference type="PROSITE" id="PS51371"/>
    </source>
</evidence>
<protein>
    <recommendedName>
        <fullName evidence="3">CBS domain-containing protein</fullName>
    </recommendedName>
</protein>
<organism evidence="4 5">
    <name type="scientific">Aquamicrobium defluvii</name>
    <dbReference type="NCBI Taxonomy" id="69279"/>
    <lineage>
        <taxon>Bacteria</taxon>
        <taxon>Pseudomonadati</taxon>
        <taxon>Pseudomonadota</taxon>
        <taxon>Alphaproteobacteria</taxon>
        <taxon>Hyphomicrobiales</taxon>
        <taxon>Phyllobacteriaceae</taxon>
        <taxon>Aquamicrobium</taxon>
    </lineage>
</organism>
<dbReference type="STRING" id="69279.BG36_16155"/>
<dbReference type="PANTHER" id="PTHR43080">
    <property type="entry name" value="CBS DOMAIN-CONTAINING PROTEIN CBSX3, MITOCHONDRIAL"/>
    <property type="match status" value="1"/>
</dbReference>
<evidence type="ECO:0000256" key="1">
    <source>
        <dbReference type="ARBA" id="ARBA00023122"/>
    </source>
</evidence>
<dbReference type="SMART" id="SM00116">
    <property type="entry name" value="CBS"/>
    <property type="match status" value="2"/>
</dbReference>
<evidence type="ECO:0000313" key="4">
    <source>
        <dbReference type="EMBL" id="EXL02117.1"/>
    </source>
</evidence>
<dbReference type="HOGENOM" id="CLU_040681_3_2_5"/>
<dbReference type="PATRIC" id="fig|69279.3.peg.4293"/>
<evidence type="ECO:0000313" key="5">
    <source>
        <dbReference type="Proteomes" id="UP000019849"/>
    </source>
</evidence>
<feature type="domain" description="CBS" evidence="3">
    <location>
        <begin position="7"/>
        <end position="72"/>
    </location>
</feature>
<dbReference type="EMBL" id="JENY01000034">
    <property type="protein sequence ID" value="EXL02117.1"/>
    <property type="molecule type" value="Genomic_DNA"/>
</dbReference>
<feature type="domain" description="CBS" evidence="3">
    <location>
        <begin position="77"/>
        <end position="135"/>
    </location>
</feature>
<comment type="caution">
    <text evidence="4">The sequence shown here is derived from an EMBL/GenBank/DDBJ whole genome shotgun (WGS) entry which is preliminary data.</text>
</comment>
<proteinExistence type="predicted"/>
<dbReference type="InterPro" id="IPR000644">
    <property type="entry name" value="CBS_dom"/>
</dbReference>
<dbReference type="PANTHER" id="PTHR43080:SF2">
    <property type="entry name" value="CBS DOMAIN-CONTAINING PROTEIN"/>
    <property type="match status" value="1"/>
</dbReference>
<dbReference type="Proteomes" id="UP000019849">
    <property type="component" value="Unassembled WGS sequence"/>
</dbReference>
<sequence>MMRVNSMLPAIRQRRLVIGHGQQLTEAAALLSDDARHMAVVCDADGMMVGVVTRTDIVRQIQHCQGCACMTMCADVMTKEVITCAPDQILEDVWSTMKQNRLLCVPVVDAERRPLGLLFASDALEALLSEVEYEEELLKDYVMCVGYR</sequence>
<gene>
    <name evidence="4" type="ORF">BG36_16155</name>
</gene>
<dbReference type="InterPro" id="IPR051257">
    <property type="entry name" value="Diverse_CBS-Domain"/>
</dbReference>
<dbReference type="CDD" id="cd02205">
    <property type="entry name" value="CBS_pair_SF"/>
    <property type="match status" value="1"/>
</dbReference>
<accession>A0A011TDY0</accession>
<dbReference type="Gene3D" id="3.10.580.10">
    <property type="entry name" value="CBS-domain"/>
    <property type="match status" value="1"/>
</dbReference>
<dbReference type="SUPFAM" id="SSF54631">
    <property type="entry name" value="CBS-domain pair"/>
    <property type="match status" value="1"/>
</dbReference>
<dbReference type="eggNOG" id="COG0517">
    <property type="taxonomic scope" value="Bacteria"/>
</dbReference>
<evidence type="ECO:0000256" key="2">
    <source>
        <dbReference type="PROSITE-ProRule" id="PRU00703"/>
    </source>
</evidence>
<reference evidence="4 5" key="1">
    <citation type="submission" date="2014-02" db="EMBL/GenBank/DDBJ databases">
        <title>Aquamicrobium defluvii Genome sequencing.</title>
        <authorList>
            <person name="Wang X."/>
        </authorList>
    </citation>
    <scope>NUCLEOTIDE SEQUENCE [LARGE SCALE GENOMIC DNA]</scope>
    <source>
        <strain evidence="4 5">W13Z1</strain>
    </source>
</reference>
<dbReference type="Pfam" id="PF00571">
    <property type="entry name" value="CBS"/>
    <property type="match status" value="2"/>
</dbReference>
<dbReference type="InterPro" id="IPR046342">
    <property type="entry name" value="CBS_dom_sf"/>
</dbReference>
<dbReference type="AlphaFoldDB" id="A0A011TDY0"/>
<dbReference type="PROSITE" id="PS51371">
    <property type="entry name" value="CBS"/>
    <property type="match status" value="2"/>
</dbReference>
<name>A0A011TDY0_9HYPH</name>